<dbReference type="EMBL" id="JAGYPG010000001">
    <property type="protein sequence ID" value="MBS4194497.1"/>
    <property type="molecule type" value="Genomic_DNA"/>
</dbReference>
<keyword evidence="2" id="KW-1185">Reference proteome</keyword>
<dbReference type="RefSeq" id="WP_213123674.1">
    <property type="nucleotide sequence ID" value="NZ_JAGYPG010000001.1"/>
</dbReference>
<reference evidence="1 2" key="1">
    <citation type="submission" date="2021-05" db="EMBL/GenBank/DDBJ databases">
        <title>Novel Bacillus species.</title>
        <authorList>
            <person name="Liu G."/>
        </authorList>
    </citation>
    <scope>NUCLEOTIDE SEQUENCE [LARGE SCALE GENOMIC DNA]</scope>
    <source>
        <strain evidence="2">FJAT-49780</strain>
    </source>
</reference>
<dbReference type="Proteomes" id="UP000681414">
    <property type="component" value="Unassembled WGS sequence"/>
</dbReference>
<dbReference type="AlphaFoldDB" id="A0A942TDZ4"/>
<gene>
    <name evidence="1" type="ORF">KHA97_05355</name>
</gene>
<evidence type="ECO:0000313" key="2">
    <source>
        <dbReference type="Proteomes" id="UP000681414"/>
    </source>
</evidence>
<organism evidence="1 2">
    <name type="scientific">Lederbergia citri</name>
    <dbReference type="NCBI Taxonomy" id="2833580"/>
    <lineage>
        <taxon>Bacteria</taxon>
        <taxon>Bacillati</taxon>
        <taxon>Bacillota</taxon>
        <taxon>Bacilli</taxon>
        <taxon>Bacillales</taxon>
        <taxon>Bacillaceae</taxon>
        <taxon>Lederbergia</taxon>
    </lineage>
</organism>
<proteinExistence type="predicted"/>
<name>A0A942TDZ4_9BACI</name>
<sequence length="295" mass="33943">MDYIIENAFSIEDGKRSKVSMLVRDCEIRYYGSKSLNHSILKMDASSFIITPSFVYFAPDIPDLPFEQFKVYFSDCFLKKGCGTVITNFHVSKLKDFDKMLVNKRKLLLNSPIDFLLGVTVPAIILNPLLIIKCKQAKIPIIFVELSRMRDLEKIAWGWIKDVSFPYNPIFIPYFPSSMKTYRQSLLLRKWNSTLQSEKLLHLSQPLRPDLPLTIEITKKIGLYPKKGILKVGGEISYNLYLQNNEFNNDDSIDVNKCEPSISVQKGKFAMVNEKPIFRPGYGDEITIKKTSLFV</sequence>
<evidence type="ECO:0000313" key="1">
    <source>
        <dbReference type="EMBL" id="MBS4194497.1"/>
    </source>
</evidence>
<accession>A0A942TDZ4</accession>
<protein>
    <submittedName>
        <fullName evidence="1">Uncharacterized protein</fullName>
    </submittedName>
</protein>
<comment type="caution">
    <text evidence="1">The sequence shown here is derived from an EMBL/GenBank/DDBJ whole genome shotgun (WGS) entry which is preliminary data.</text>
</comment>